<name>A0ABW4IFJ0_9SPHI</name>
<proteinExistence type="predicted"/>
<protein>
    <submittedName>
        <fullName evidence="2">GNAT family N-acetyltransferase</fullName>
        <ecNumber evidence="2">2.3.1.-</ecNumber>
    </submittedName>
</protein>
<sequence length="92" mass="10412">MEIKQFNRETKGFFKALEGEETAGVMTYTWAGDKMIIDHTEADPKFKGQGVGLKMVLAAVEYARKENIKIIPLCPFAKSVFDKRDDIKDVLV</sequence>
<evidence type="ECO:0000259" key="1">
    <source>
        <dbReference type="PROSITE" id="PS51729"/>
    </source>
</evidence>
<dbReference type="EC" id="2.3.1.-" evidence="2"/>
<evidence type="ECO:0000313" key="3">
    <source>
        <dbReference type="Proteomes" id="UP001597118"/>
    </source>
</evidence>
<dbReference type="Gene3D" id="3.40.630.30">
    <property type="match status" value="1"/>
</dbReference>
<comment type="caution">
    <text evidence="2">The sequence shown here is derived from an EMBL/GenBank/DDBJ whole genome shotgun (WGS) entry which is preliminary data.</text>
</comment>
<accession>A0ABW4IFJ0</accession>
<dbReference type="PANTHER" id="PTHR31435:SF10">
    <property type="entry name" value="BSR4717 PROTEIN"/>
    <property type="match status" value="1"/>
</dbReference>
<dbReference type="InterPro" id="IPR016181">
    <property type="entry name" value="Acyl_CoA_acyltransferase"/>
</dbReference>
<feature type="domain" description="N-acetyltransferase" evidence="1">
    <location>
        <begin position="5"/>
        <end position="92"/>
    </location>
</feature>
<keyword evidence="2" id="KW-0012">Acyltransferase</keyword>
<dbReference type="PANTHER" id="PTHR31435">
    <property type="entry name" value="PROTEIN NATD1"/>
    <property type="match status" value="1"/>
</dbReference>
<evidence type="ECO:0000313" key="2">
    <source>
        <dbReference type="EMBL" id="MFD1630727.1"/>
    </source>
</evidence>
<dbReference type="Pfam" id="PF14542">
    <property type="entry name" value="Acetyltransf_CG"/>
    <property type="match status" value="1"/>
</dbReference>
<dbReference type="GO" id="GO:0016746">
    <property type="term" value="F:acyltransferase activity"/>
    <property type="evidence" value="ECO:0007669"/>
    <property type="project" value="UniProtKB-KW"/>
</dbReference>
<dbReference type="PROSITE" id="PS51729">
    <property type="entry name" value="GNAT_YJDJ"/>
    <property type="match status" value="1"/>
</dbReference>
<dbReference type="InterPro" id="IPR031165">
    <property type="entry name" value="GNAT_YJDJ"/>
</dbReference>
<keyword evidence="3" id="KW-1185">Reference proteome</keyword>
<organism evidence="2 3">
    <name type="scientific">Pseudopedobacter beijingensis</name>
    <dbReference type="NCBI Taxonomy" id="1207056"/>
    <lineage>
        <taxon>Bacteria</taxon>
        <taxon>Pseudomonadati</taxon>
        <taxon>Bacteroidota</taxon>
        <taxon>Sphingobacteriia</taxon>
        <taxon>Sphingobacteriales</taxon>
        <taxon>Sphingobacteriaceae</taxon>
        <taxon>Pseudopedobacter</taxon>
    </lineage>
</organism>
<keyword evidence="2" id="KW-0808">Transferase</keyword>
<dbReference type="RefSeq" id="WP_379663103.1">
    <property type="nucleotide sequence ID" value="NZ_JBHUDG010000019.1"/>
</dbReference>
<dbReference type="EMBL" id="JBHUDG010000019">
    <property type="protein sequence ID" value="MFD1630727.1"/>
    <property type="molecule type" value="Genomic_DNA"/>
</dbReference>
<gene>
    <name evidence="2" type="ORF">ACFSAH_12625</name>
</gene>
<dbReference type="CDD" id="cd04301">
    <property type="entry name" value="NAT_SF"/>
    <property type="match status" value="1"/>
</dbReference>
<dbReference type="SUPFAM" id="SSF55729">
    <property type="entry name" value="Acyl-CoA N-acyltransferases (Nat)"/>
    <property type="match status" value="1"/>
</dbReference>
<dbReference type="Proteomes" id="UP001597118">
    <property type="component" value="Unassembled WGS sequence"/>
</dbReference>
<reference evidence="3" key="1">
    <citation type="journal article" date="2019" name="Int. J. Syst. Evol. Microbiol.">
        <title>The Global Catalogue of Microorganisms (GCM) 10K type strain sequencing project: providing services to taxonomists for standard genome sequencing and annotation.</title>
        <authorList>
            <consortium name="The Broad Institute Genomics Platform"/>
            <consortium name="The Broad Institute Genome Sequencing Center for Infectious Disease"/>
            <person name="Wu L."/>
            <person name="Ma J."/>
        </authorList>
    </citation>
    <scope>NUCLEOTIDE SEQUENCE [LARGE SCALE GENOMIC DNA]</scope>
    <source>
        <strain evidence="3">CCUG 53762</strain>
    </source>
</reference>
<dbReference type="InterPro" id="IPR045057">
    <property type="entry name" value="Gcn5-rel_NAT"/>
</dbReference>